<feature type="transmembrane region" description="Helical" evidence="6">
    <location>
        <begin position="90"/>
        <end position="109"/>
    </location>
</feature>
<dbReference type="InterPro" id="IPR043502">
    <property type="entry name" value="DNA/RNA_pol_sf"/>
</dbReference>
<evidence type="ECO:0000313" key="8">
    <source>
        <dbReference type="EMBL" id="SPC87604.1"/>
    </source>
</evidence>
<evidence type="ECO:0000256" key="2">
    <source>
        <dbReference type="ARBA" id="ARBA00006262"/>
    </source>
</evidence>
<dbReference type="Pfam" id="PF13966">
    <property type="entry name" value="zf-RVT"/>
    <property type="match status" value="1"/>
</dbReference>
<keyword evidence="3 6" id="KW-0812">Transmembrane</keyword>
<dbReference type="SUPFAM" id="SSF56672">
    <property type="entry name" value="DNA/RNA polymerases"/>
    <property type="match status" value="1"/>
</dbReference>
<protein>
    <recommendedName>
        <fullName evidence="7">Reverse transcriptase domain-containing protein</fullName>
    </recommendedName>
</protein>
<feature type="transmembrane region" description="Helical" evidence="6">
    <location>
        <begin position="235"/>
        <end position="254"/>
    </location>
</feature>
<comment type="subcellular location">
    <subcellularLocation>
        <location evidence="1">Membrane</location>
        <topology evidence="1">Multi-pass membrane protein</topology>
    </subcellularLocation>
</comment>
<feature type="domain" description="Reverse transcriptase" evidence="7">
    <location>
        <begin position="1116"/>
        <end position="1420"/>
    </location>
</feature>
<dbReference type="CDD" id="cd01650">
    <property type="entry name" value="RT_nLTR_like"/>
    <property type="match status" value="1"/>
</dbReference>
<dbReference type="InterPro" id="IPR003020">
    <property type="entry name" value="HCO3_transpt_euk"/>
</dbReference>
<dbReference type="Pfam" id="PF00078">
    <property type="entry name" value="RVT_1"/>
    <property type="match status" value="1"/>
</dbReference>
<evidence type="ECO:0000256" key="6">
    <source>
        <dbReference type="SAM" id="Phobius"/>
    </source>
</evidence>
<dbReference type="InterPro" id="IPR005135">
    <property type="entry name" value="Endo/exonuclease/phosphatase"/>
</dbReference>
<feature type="transmembrane region" description="Helical" evidence="6">
    <location>
        <begin position="196"/>
        <end position="214"/>
    </location>
</feature>
<dbReference type="Pfam" id="PF00955">
    <property type="entry name" value="HCO3_cotransp"/>
    <property type="match status" value="3"/>
</dbReference>
<dbReference type="GO" id="GO:0003824">
    <property type="term" value="F:catalytic activity"/>
    <property type="evidence" value="ECO:0007669"/>
    <property type="project" value="InterPro"/>
</dbReference>
<dbReference type="GO" id="GO:0050801">
    <property type="term" value="P:monoatomic ion homeostasis"/>
    <property type="evidence" value="ECO:0007669"/>
    <property type="project" value="TreeGrafter"/>
</dbReference>
<accession>A0A2N9FLJ2</accession>
<keyword evidence="4 6" id="KW-1133">Transmembrane helix</keyword>
<feature type="transmembrane region" description="Helical" evidence="6">
    <location>
        <begin position="331"/>
        <end position="351"/>
    </location>
</feature>
<dbReference type="InterPro" id="IPR000477">
    <property type="entry name" value="RT_dom"/>
</dbReference>
<feature type="transmembrane region" description="Helical" evidence="6">
    <location>
        <begin position="154"/>
        <end position="176"/>
    </location>
</feature>
<dbReference type="EMBL" id="OIVN01000933">
    <property type="protein sequence ID" value="SPC87604.1"/>
    <property type="molecule type" value="Genomic_DNA"/>
</dbReference>
<comment type="similarity">
    <text evidence="2">Belongs to the anion exchanger (TC 2.A.31.3) family.</text>
</comment>
<dbReference type="SUPFAM" id="SSF56219">
    <property type="entry name" value="DNase I-like"/>
    <property type="match status" value="1"/>
</dbReference>
<reference evidence="8" key="1">
    <citation type="submission" date="2018-02" db="EMBL/GenBank/DDBJ databases">
        <authorList>
            <person name="Cohen D.B."/>
            <person name="Kent A.D."/>
        </authorList>
    </citation>
    <scope>NUCLEOTIDE SEQUENCE</scope>
</reference>
<evidence type="ECO:0000256" key="1">
    <source>
        <dbReference type="ARBA" id="ARBA00004141"/>
    </source>
</evidence>
<dbReference type="Gene3D" id="3.60.10.10">
    <property type="entry name" value="Endonuclease/exonuclease/phosphatase"/>
    <property type="match status" value="1"/>
</dbReference>
<evidence type="ECO:0000256" key="5">
    <source>
        <dbReference type="ARBA" id="ARBA00023136"/>
    </source>
</evidence>
<dbReference type="GO" id="GO:0005886">
    <property type="term" value="C:plasma membrane"/>
    <property type="evidence" value="ECO:0007669"/>
    <property type="project" value="TreeGrafter"/>
</dbReference>
<dbReference type="InterPro" id="IPR011531">
    <property type="entry name" value="HCO3_transpt-like_TM_dom"/>
</dbReference>
<proteinExistence type="inferred from homology"/>
<evidence type="ECO:0000259" key="7">
    <source>
        <dbReference type="PROSITE" id="PS50878"/>
    </source>
</evidence>
<keyword evidence="5 6" id="KW-0472">Membrane</keyword>
<dbReference type="PANTHER" id="PTHR11453:SF125">
    <property type="entry name" value="TRANSPORTER, PUTATIVE-RELATED"/>
    <property type="match status" value="1"/>
</dbReference>
<dbReference type="InterPro" id="IPR036691">
    <property type="entry name" value="Endo/exonu/phosph_ase_sf"/>
</dbReference>
<gene>
    <name evidence="8" type="ORF">FSB_LOCUS15486</name>
</gene>
<name>A0A2N9FLJ2_FAGSY</name>
<evidence type="ECO:0000256" key="3">
    <source>
        <dbReference type="ARBA" id="ARBA00022692"/>
    </source>
</evidence>
<dbReference type="GO" id="GO:0005452">
    <property type="term" value="F:solute:inorganic anion antiporter activity"/>
    <property type="evidence" value="ECO:0007669"/>
    <property type="project" value="InterPro"/>
</dbReference>
<sequence>MDNIKSPFKGIVSDFKGRRACYKQDWTAAFCCGPRILAPTTYIFFASALPVIAFGEQLSRETDGSLSTVETLASTAICGIIHSIFGGQPLLILGVAEPTVIMYTYLYSFAKGQAGLGQALFLAWAGWVCTWTALLLFLLAIFNACTIINRFTRIAGELFGMLIAVLFIQQAVKGVISEYKIPVAEDATAEKYQFQWLYANGLLGIIFSFGLLITSLKSRRARSWRYGTGWFRSSIADYGVPLMVLLWSLLSFSVPSTVPSGVPRRLFSPLPWGSASLQHWTVIKDMGKVPQGYIFAAFVPAVMIAGLYFFDHSVASQMAQPKEFNLKKPPCYHYDILILGIMTLLCGLIGLPPSNGVLPQSPMHTKSLAVLKRQLFRKRMVKSAKECMKQKASNSEIYGRLQAVFIEIDATPADALQPSVAHELKDLKDAVMKGEDGGIRNGKFDPEKHIDAYLPVRVNEQRLSNLLQSLLVAASLFAMPVIKKIPTSVLWGYFAYMAIDSLPGNQFWERMMLLFITPGRRYNYMDTRCWNIVPLAILSAHKHQTAYPPQDREPNQSGDKDREVEMCDAEIFDELTTSRGELKLRSVSFGDNILAQARNRSKTKAEKSGFFQYLRSSYSILEVSCLKNKGGRYLEIAEYHSGGQKGSIRIPEGSRATGWQKLADEIASFFLGREARIKAPVVTPAGGAADKGIIAGNGNSVSSGLTRDSHALAQPEKPNSLDPSPVEPTYQVTAPTVAVETSGLSASRRNSSNEAPTLSLEDFEPSIVPPVALEGHGFQEPKVPLWRKGRYTGICAPMRMKGVFRMCQGIWKWDNTLSVVTYGEAGECSSPLSCSPLAIINPTELPTSVAVLGFPLDTHEEQCMALLQSIEAERIKYKNSGKMKQSGASVRKGARELRNLASSINYDGRRDRRLIRSIWGNSYVDWAVLDAVGTAGGVLLLWDKRVDLWAELRGIRQKWSNPWCLFGDFNVVRFPSERLRCRRLTPPMLDFSDFIEDQQLVDLPLGGGGQYTWSSGTENPSLSRIDRFLISSDWEDHFPDVVQNLLPRPLSDHHPLLLETALKEDLKLWNKHVFGDVSLKQLQLCSELSRLDEKEELGGLSFNDHDRRKVVISELDKLAHLEETSWRQKSRVLWLKEGDNNTKYFHKMANSNRRRNYMRKVEVEGIVHENVGDIRDNVMGLIWKESLNREEVFTVLKDLKGDKAPGPDGFSMAFFHKCWENAFVGGRQTLDSVLIANECLDSRLKSSIPGVLCKLDIEKAYDHVNWDCLLYLLAKMGFGQKWCQWIKTCISTVQFSVLVNGSPAGFFGNSRGLRQGDPLSPLLFLLVMEVLSKMFRKSEEAGLISGFLAGVRGESEVRISHLLFADDTIVFCDAVPEQVLHIRKVLSCFEAITGLKVNLSKSEMVPVGWQTLYLSKGGRLTLLKSTLSSLPTYFLSLFTIPASVAQRIEKLQRNFLWGGMGDGMKYHLVRWDQVCSPLDCGGLGVKNLTLFNKALLGELMGVGFGRASPRVGMILWRGRSSWWARVIGSNSGLTSGVVIPPLRICFRACFSAPLTVTFLLCRFCPNLVWLPLAFGISLLSGISMIGSCQRWLSFFEFIQPFLPSRENDDKLVWPLRKSGQFDVRSYYGALQASNRSSFPWKIIWGVKAPRRISFFLWTAACGKILTCDNLMKRGHVLAAWCCMCKKDWETVDHLLLHCEVASTLWGFVFQRFGIQWVLPAKVIDLLYGWFNGFGKHSSDIWNLVPHCLMWSLWHERNSRIFEDKEQSLLHMQESFVGRLYDCSRAWGFTTASSLPEFAVSLIVD</sequence>
<dbReference type="PROSITE" id="PS50878">
    <property type="entry name" value="RT_POL"/>
    <property type="match status" value="1"/>
</dbReference>
<dbReference type="Pfam" id="PF03372">
    <property type="entry name" value="Exo_endo_phos"/>
    <property type="match status" value="1"/>
</dbReference>
<feature type="transmembrane region" description="Helical" evidence="6">
    <location>
        <begin position="292"/>
        <end position="310"/>
    </location>
</feature>
<organism evidence="8">
    <name type="scientific">Fagus sylvatica</name>
    <name type="common">Beechnut</name>
    <dbReference type="NCBI Taxonomy" id="28930"/>
    <lineage>
        <taxon>Eukaryota</taxon>
        <taxon>Viridiplantae</taxon>
        <taxon>Streptophyta</taxon>
        <taxon>Embryophyta</taxon>
        <taxon>Tracheophyta</taxon>
        <taxon>Spermatophyta</taxon>
        <taxon>Magnoliopsida</taxon>
        <taxon>eudicotyledons</taxon>
        <taxon>Gunneridae</taxon>
        <taxon>Pentapetalae</taxon>
        <taxon>rosids</taxon>
        <taxon>fabids</taxon>
        <taxon>Fagales</taxon>
        <taxon>Fagaceae</taxon>
        <taxon>Fagus</taxon>
    </lineage>
</organism>
<evidence type="ECO:0000256" key="4">
    <source>
        <dbReference type="ARBA" id="ARBA00022989"/>
    </source>
</evidence>
<dbReference type="Gene3D" id="1.10.287.570">
    <property type="entry name" value="Helical hairpin bin"/>
    <property type="match status" value="1"/>
</dbReference>
<dbReference type="GO" id="GO:0006820">
    <property type="term" value="P:monoatomic anion transport"/>
    <property type="evidence" value="ECO:0007669"/>
    <property type="project" value="InterPro"/>
</dbReference>
<dbReference type="InterPro" id="IPR026960">
    <property type="entry name" value="RVT-Znf"/>
</dbReference>
<dbReference type="PANTHER" id="PTHR11453">
    <property type="entry name" value="ANION EXCHANGE PROTEIN"/>
    <property type="match status" value="1"/>
</dbReference>
<feature type="transmembrane region" description="Helical" evidence="6">
    <location>
        <begin position="121"/>
        <end position="142"/>
    </location>
</feature>